<dbReference type="AlphaFoldDB" id="A0A7Z2S6C7"/>
<feature type="region of interest" description="Disordered" evidence="1">
    <location>
        <begin position="319"/>
        <end position="339"/>
    </location>
</feature>
<dbReference type="InterPro" id="IPR000836">
    <property type="entry name" value="PRTase_dom"/>
</dbReference>
<dbReference type="Gene3D" id="3.40.50.2020">
    <property type="match status" value="1"/>
</dbReference>
<dbReference type="InterPro" id="IPR029057">
    <property type="entry name" value="PRTase-like"/>
</dbReference>
<gene>
    <name evidence="4" type="ORF">GVO57_11750</name>
</gene>
<dbReference type="EMBL" id="CP047895">
    <property type="protein sequence ID" value="QHL91363.1"/>
    <property type="molecule type" value="Genomic_DNA"/>
</dbReference>
<evidence type="ECO:0000256" key="1">
    <source>
        <dbReference type="SAM" id="MobiDB-lite"/>
    </source>
</evidence>
<dbReference type="SUPFAM" id="SSF53271">
    <property type="entry name" value="PRTase-like"/>
    <property type="match status" value="1"/>
</dbReference>
<feature type="compositionally biased region" description="Pro residues" evidence="1">
    <location>
        <begin position="163"/>
        <end position="172"/>
    </location>
</feature>
<dbReference type="PANTHER" id="PTHR28152:SF1">
    <property type="entry name" value="HYDROXYACYL-THIOESTER DEHYDRATASE TYPE 2, MITOCHONDRIAL"/>
    <property type="match status" value="1"/>
</dbReference>
<dbReference type="Pfam" id="PF00156">
    <property type="entry name" value="Pribosyltran"/>
    <property type="match status" value="1"/>
</dbReference>
<evidence type="ECO:0008006" key="6">
    <source>
        <dbReference type="Google" id="ProtNLM"/>
    </source>
</evidence>
<feature type="region of interest" description="Disordered" evidence="1">
    <location>
        <begin position="157"/>
        <end position="181"/>
    </location>
</feature>
<dbReference type="Proteomes" id="UP000464468">
    <property type="component" value="Chromosome"/>
</dbReference>
<feature type="domain" description="Phosphoribosyltransferase" evidence="2">
    <location>
        <begin position="11"/>
        <end position="152"/>
    </location>
</feature>
<evidence type="ECO:0000259" key="3">
    <source>
        <dbReference type="Pfam" id="PF13452"/>
    </source>
</evidence>
<reference evidence="4 5" key="1">
    <citation type="submission" date="2020-01" db="EMBL/GenBank/DDBJ databases">
        <title>Sphingomonas sp. C33 whole genome sequece.</title>
        <authorList>
            <person name="Park C."/>
        </authorList>
    </citation>
    <scope>NUCLEOTIDE SEQUENCE [LARGE SCALE GENOMIC DNA]</scope>
    <source>
        <strain evidence="4 5">C33</strain>
    </source>
</reference>
<dbReference type="RefSeq" id="WP_160593293.1">
    <property type="nucleotide sequence ID" value="NZ_CP047895.1"/>
</dbReference>
<dbReference type="InterPro" id="IPR052741">
    <property type="entry name" value="Mitochondrial_HTD2"/>
</dbReference>
<dbReference type="KEGG" id="schy:GVO57_11750"/>
<organism evidence="4 5">
    <name type="scientific">Sphingomonas changnyeongensis</name>
    <dbReference type="NCBI Taxonomy" id="2698679"/>
    <lineage>
        <taxon>Bacteria</taxon>
        <taxon>Pseudomonadati</taxon>
        <taxon>Pseudomonadota</taxon>
        <taxon>Alphaproteobacteria</taxon>
        <taxon>Sphingomonadales</taxon>
        <taxon>Sphingomonadaceae</taxon>
        <taxon>Sphingomonas</taxon>
    </lineage>
</organism>
<dbReference type="GO" id="GO:0019171">
    <property type="term" value="F:(3R)-hydroxyacyl-[acyl-carrier-protein] dehydratase activity"/>
    <property type="evidence" value="ECO:0007669"/>
    <property type="project" value="TreeGrafter"/>
</dbReference>
<evidence type="ECO:0000313" key="4">
    <source>
        <dbReference type="EMBL" id="QHL91363.1"/>
    </source>
</evidence>
<dbReference type="PANTHER" id="PTHR28152">
    <property type="entry name" value="HYDROXYACYL-THIOESTER DEHYDRATASE TYPE 2, MITOCHONDRIAL"/>
    <property type="match status" value="1"/>
</dbReference>
<dbReference type="InterPro" id="IPR039569">
    <property type="entry name" value="FAS1-like_DH_region"/>
</dbReference>
<accession>A0A7Z2S6C7</accession>
<evidence type="ECO:0000259" key="2">
    <source>
        <dbReference type="Pfam" id="PF00156"/>
    </source>
</evidence>
<dbReference type="InterPro" id="IPR029069">
    <property type="entry name" value="HotDog_dom_sf"/>
</dbReference>
<keyword evidence="5" id="KW-1185">Reference proteome</keyword>
<name>A0A7Z2S6C7_9SPHN</name>
<sequence>MPVFTEIGYDRFVADVRTLAAGIAAEPGWRPDFLIGIGRGGLAPAVFLSHATGIPTLSCDLSSAVKEFADDVLARLAARARAGETLLFVDDINDSGGTILRLRTSLAAEGAPAERIRFAVLIDNVVSRATVEYRARTIDRTQVKDWFVFPWEAMARNSRSTATPPPSPPGSPEGPGMTDWQDWVGRSVSAADVATPGLAARYRVTLDLAADAPLLGLGWCLCLPDAPTAGLGPDGHPPRGDFLPPVPLPRRMWAASEMVLNGRIAPGAAVSRTSRIAAVRAKQGATGPLVFVEVAHTLTADGQPVQDEMQTIVFRAPAEAGAPASQPQPAAPPPALDDWPHRRTLLPGPALLFRYSALTFNSHRIHYDLPYAREVEGYSGLVVHGPLVATLLLHLAQDVLGDRPVGRFGFRALAPAFADRPLTLCARAEGDALTLAAFDDRGAQTVTAHAAAR</sequence>
<dbReference type="Pfam" id="PF13452">
    <property type="entry name" value="FAS1_DH_region"/>
    <property type="match status" value="1"/>
</dbReference>
<dbReference type="Gene3D" id="3.10.129.10">
    <property type="entry name" value="Hotdog Thioesterase"/>
    <property type="match status" value="1"/>
</dbReference>
<dbReference type="SUPFAM" id="SSF54637">
    <property type="entry name" value="Thioesterase/thiol ester dehydrase-isomerase"/>
    <property type="match status" value="1"/>
</dbReference>
<feature type="domain" description="FAS1-like dehydratase" evidence="3">
    <location>
        <begin position="230"/>
        <end position="307"/>
    </location>
</feature>
<dbReference type="CDD" id="cd06223">
    <property type="entry name" value="PRTases_typeI"/>
    <property type="match status" value="1"/>
</dbReference>
<feature type="compositionally biased region" description="Low complexity" evidence="1">
    <location>
        <begin position="319"/>
        <end position="328"/>
    </location>
</feature>
<protein>
    <recommendedName>
        <fullName evidence="6">N-terminal of MaoC-like dehydratase domain-containing protein</fullName>
    </recommendedName>
</protein>
<evidence type="ECO:0000313" key="5">
    <source>
        <dbReference type="Proteomes" id="UP000464468"/>
    </source>
</evidence>
<proteinExistence type="predicted"/>